<evidence type="ECO:0000256" key="1">
    <source>
        <dbReference type="SAM" id="MobiDB-lite"/>
    </source>
</evidence>
<dbReference type="EMBL" id="JARK01000236">
    <property type="protein sequence ID" value="EYC39915.1"/>
    <property type="molecule type" value="Genomic_DNA"/>
</dbReference>
<dbReference type="Proteomes" id="UP000024635">
    <property type="component" value="Unassembled WGS sequence"/>
</dbReference>
<name>A0A016WJT6_9BILA</name>
<dbReference type="AlphaFoldDB" id="A0A016WJT6"/>
<accession>A0A016WJT6</accession>
<evidence type="ECO:0000313" key="3">
    <source>
        <dbReference type="Proteomes" id="UP000024635"/>
    </source>
</evidence>
<proteinExistence type="predicted"/>
<comment type="caution">
    <text evidence="2">The sequence shown here is derived from an EMBL/GenBank/DDBJ whole genome shotgun (WGS) entry which is preliminary data.</text>
</comment>
<gene>
    <name evidence="2" type="primary">Acey_s0636.g932</name>
    <name evidence="2" type="ORF">Y032_0636g932</name>
</gene>
<evidence type="ECO:0000313" key="2">
    <source>
        <dbReference type="EMBL" id="EYC39915.1"/>
    </source>
</evidence>
<organism evidence="2 3">
    <name type="scientific">Ancylostoma ceylanicum</name>
    <dbReference type="NCBI Taxonomy" id="53326"/>
    <lineage>
        <taxon>Eukaryota</taxon>
        <taxon>Metazoa</taxon>
        <taxon>Ecdysozoa</taxon>
        <taxon>Nematoda</taxon>
        <taxon>Chromadorea</taxon>
        <taxon>Rhabditida</taxon>
        <taxon>Rhabditina</taxon>
        <taxon>Rhabditomorpha</taxon>
        <taxon>Strongyloidea</taxon>
        <taxon>Ancylostomatidae</taxon>
        <taxon>Ancylostomatinae</taxon>
        <taxon>Ancylostoma</taxon>
    </lineage>
</organism>
<sequence length="115" mass="12951">MLPRQRGVRMDQGLPGFQSGAVRPFSFYCPTIFPFASAEKSGHLGNLVGAKVFAPNFTLFPKDRVNIVYGWSLISQYFQLSRRRTFHHILMETKFNSRPRNSGSVGATLSDLPNN</sequence>
<protein>
    <submittedName>
        <fullName evidence="2">Uncharacterized protein</fullName>
    </submittedName>
</protein>
<keyword evidence="3" id="KW-1185">Reference proteome</keyword>
<reference evidence="3" key="1">
    <citation type="journal article" date="2015" name="Nat. Genet.">
        <title>The genome and transcriptome of the zoonotic hookworm Ancylostoma ceylanicum identify infection-specific gene families.</title>
        <authorList>
            <person name="Schwarz E.M."/>
            <person name="Hu Y."/>
            <person name="Antoshechkin I."/>
            <person name="Miller M.M."/>
            <person name="Sternberg P.W."/>
            <person name="Aroian R.V."/>
        </authorList>
    </citation>
    <scope>NUCLEOTIDE SEQUENCE</scope>
    <source>
        <strain evidence="3">HY135</strain>
    </source>
</reference>
<feature type="region of interest" description="Disordered" evidence="1">
    <location>
        <begin position="96"/>
        <end position="115"/>
    </location>
</feature>